<reference evidence="1 2" key="1">
    <citation type="submission" date="2016-10" db="EMBL/GenBank/DDBJ databases">
        <authorList>
            <person name="Cai Z."/>
        </authorList>
    </citation>
    <scope>NUCLEOTIDE SEQUENCE [LARGE SCALE GENOMIC DNA]</scope>
</reference>
<evidence type="ECO:0000313" key="1">
    <source>
        <dbReference type="EMBL" id="SZX66290.1"/>
    </source>
</evidence>
<proteinExistence type="predicted"/>
<accession>A0A383VN18</accession>
<organism evidence="1 2">
    <name type="scientific">Tetradesmus obliquus</name>
    <name type="common">Green alga</name>
    <name type="synonym">Acutodesmus obliquus</name>
    <dbReference type="NCBI Taxonomy" id="3088"/>
    <lineage>
        <taxon>Eukaryota</taxon>
        <taxon>Viridiplantae</taxon>
        <taxon>Chlorophyta</taxon>
        <taxon>core chlorophytes</taxon>
        <taxon>Chlorophyceae</taxon>
        <taxon>CS clade</taxon>
        <taxon>Sphaeropleales</taxon>
        <taxon>Scenedesmaceae</taxon>
        <taxon>Tetradesmus</taxon>
    </lineage>
</organism>
<dbReference type="PANTHER" id="PTHR42935">
    <property type="entry name" value="SLR0930 PROTEIN"/>
    <property type="match status" value="1"/>
</dbReference>
<dbReference type="Pfam" id="PF05673">
    <property type="entry name" value="DUF815"/>
    <property type="match status" value="1"/>
</dbReference>
<sequence length="566" mass="58902">MNLCLHSNARLACGHSQQSWHRAAAGAVVVPAASNRRPCRGKLQVRALGFDFGDEERDSRLAAEPRRPSPKAFAAYTLRCSSLLLYAHVFKGAVGEALLALIASSQKYQASNKDIIAAYAKFYGLLLLSGYECFSDYVVDQILLGRDNSFARAVAQGQVQDGAPILQAVAYDLDTLQGLAISLETLADYVGEVAPTAGSYWVSAASATAVRRRSSGKQLPTAGAPPQPAVVIPASDGGPLARTPAGSFVGRPASQEELASWRGVLAGHDAWSSAVPLLREYYSRHGFGITSRNSALRWSKGGFEEATEGGLAPNYVPGVTDAQCGASFLSATNPAALLAPPMAAAAGSMSSAVLPALRSPYDALAENTARHCAGLPAHHAVVCGPPGAGKSWLLWEGTLLTGKEAGLRIVEVPPSELPNILDIARGCARYPRVHFILVADHVDLPLKGQLAADLMLGLGSSGASGWPSNTLLYIGASPSSTVSRSDTVVARCPLVVPLQGLQDEEAFLQAVGELLAAKQSSSSSSSSSGSSSSGVLSGELKEAALAWGKQQGLSVRSAAVFARSCL</sequence>
<protein>
    <submittedName>
        <fullName evidence="1">Uncharacterized protein</fullName>
    </submittedName>
</protein>
<dbReference type="Proteomes" id="UP000256970">
    <property type="component" value="Unassembled WGS sequence"/>
</dbReference>
<dbReference type="EMBL" id="FNXT01000693">
    <property type="protein sequence ID" value="SZX66290.1"/>
    <property type="molecule type" value="Genomic_DNA"/>
</dbReference>
<dbReference type="PANTHER" id="PTHR42935:SF1">
    <property type="entry name" value="SLR0930 PROTEIN"/>
    <property type="match status" value="1"/>
</dbReference>
<gene>
    <name evidence="1" type="ORF">BQ4739_LOCUS6721</name>
</gene>
<name>A0A383VN18_TETOB</name>
<dbReference type="InterPro" id="IPR008533">
    <property type="entry name" value="DUF815"/>
</dbReference>
<dbReference type="STRING" id="3088.A0A383VN18"/>
<dbReference type="AlphaFoldDB" id="A0A383VN18"/>
<keyword evidence="2" id="KW-1185">Reference proteome</keyword>
<evidence type="ECO:0000313" key="2">
    <source>
        <dbReference type="Proteomes" id="UP000256970"/>
    </source>
</evidence>